<proteinExistence type="predicted"/>
<reference evidence="1 3" key="1">
    <citation type="submission" date="2017-06" db="EMBL/GenBank/DDBJ databases">
        <authorList>
            <person name="Furmanczyk E.M."/>
        </authorList>
    </citation>
    <scope>NUCLEOTIDE SEQUENCE [LARGE SCALE GENOMIC DNA]</scope>
    <source>
        <strain evidence="1 3">DSM 16611</strain>
    </source>
</reference>
<dbReference type="GO" id="GO:0005524">
    <property type="term" value="F:ATP binding"/>
    <property type="evidence" value="ECO:0007669"/>
    <property type="project" value="InterPro"/>
</dbReference>
<dbReference type="KEGG" id="pum:HGP31_28585"/>
<accession>A0AAE7A179</accession>
<organism evidence="2 4">
    <name type="scientific">Pseudomonas umsongensis</name>
    <dbReference type="NCBI Taxonomy" id="198618"/>
    <lineage>
        <taxon>Bacteria</taxon>
        <taxon>Pseudomonadati</taxon>
        <taxon>Pseudomonadota</taxon>
        <taxon>Gammaproteobacteria</taxon>
        <taxon>Pseudomonadales</taxon>
        <taxon>Pseudomonadaceae</taxon>
        <taxon>Pseudomonas</taxon>
    </lineage>
</organism>
<dbReference type="Gene3D" id="1.20.58.760">
    <property type="entry name" value="Peptidase M41"/>
    <property type="match status" value="1"/>
</dbReference>
<dbReference type="GO" id="GO:0004222">
    <property type="term" value="F:metalloendopeptidase activity"/>
    <property type="evidence" value="ECO:0007669"/>
    <property type="project" value="InterPro"/>
</dbReference>
<dbReference type="GO" id="GO:0004176">
    <property type="term" value="F:ATP-dependent peptidase activity"/>
    <property type="evidence" value="ECO:0007669"/>
    <property type="project" value="InterPro"/>
</dbReference>
<dbReference type="Proteomes" id="UP000501367">
    <property type="component" value="Chromosome"/>
</dbReference>
<reference evidence="2 4" key="2">
    <citation type="submission" date="2020-04" db="EMBL/GenBank/DDBJ databases">
        <authorList>
            <person name="Yao Y."/>
            <person name="He Z."/>
        </authorList>
    </citation>
    <scope>NUCLEOTIDE SEQUENCE [LARGE SCALE GENOMIC DNA]</scope>
    <source>
        <strain evidence="2 4">CY-1</strain>
    </source>
</reference>
<evidence type="ECO:0000313" key="4">
    <source>
        <dbReference type="Proteomes" id="UP000501367"/>
    </source>
</evidence>
<dbReference type="InterPro" id="IPR037219">
    <property type="entry name" value="Peptidase_M41-like"/>
</dbReference>
<dbReference type="GeneID" id="72197595"/>
<dbReference type="AlphaFoldDB" id="A0AAE7A179"/>
<protein>
    <submittedName>
        <fullName evidence="2">Peptidase M41</fullName>
    </submittedName>
</protein>
<dbReference type="EMBL" id="CP051487">
    <property type="protein sequence ID" value="QJC82054.1"/>
    <property type="molecule type" value="Genomic_DNA"/>
</dbReference>
<dbReference type="RefSeq" id="WP_042955514.1">
    <property type="nucleotide sequence ID" value="NZ_CP044409.1"/>
</dbReference>
<dbReference type="Proteomes" id="UP000215455">
    <property type="component" value="Unassembled WGS sequence"/>
</dbReference>
<evidence type="ECO:0000313" key="3">
    <source>
        <dbReference type="Proteomes" id="UP000215455"/>
    </source>
</evidence>
<sequence length="225" mass="24951">MTKKLPPAVRDHAWQIAHHEMGHYVVARALGFATGSVNLTVTMDLRHQGGASISLVRSIPSIDAMKQHLEARMMVLLAGAMAQTLPLKKSAGQRVDRLKATAILKGEQGAHQDYAKIRELQHLLRNILYPETDPASSERITAELKMLTDRVWQRTQDIVEELSGIIAELAAVLVDGMVIVEQWGRAADTYEVVYTGPTLERLRAVQAIPSMTIGGPERSERVFNR</sequence>
<dbReference type="GO" id="GO:0006508">
    <property type="term" value="P:proteolysis"/>
    <property type="evidence" value="ECO:0007669"/>
    <property type="project" value="InterPro"/>
</dbReference>
<dbReference type="EMBL" id="NIWU01000003">
    <property type="protein sequence ID" value="OXR31813.1"/>
    <property type="molecule type" value="Genomic_DNA"/>
</dbReference>
<gene>
    <name evidence="2" type="ORF">HGP31_28585</name>
    <name evidence="1" type="ORF">PSUM_19520</name>
</gene>
<dbReference type="SUPFAM" id="SSF140990">
    <property type="entry name" value="FtsH protease domain-like"/>
    <property type="match status" value="1"/>
</dbReference>
<name>A0AAE7A179_9PSED</name>
<keyword evidence="3" id="KW-1185">Reference proteome</keyword>
<evidence type="ECO:0000313" key="1">
    <source>
        <dbReference type="EMBL" id="OXR31813.1"/>
    </source>
</evidence>
<evidence type="ECO:0000313" key="2">
    <source>
        <dbReference type="EMBL" id="QJC82054.1"/>
    </source>
</evidence>